<evidence type="ECO:0000313" key="2">
    <source>
        <dbReference type="EMBL" id="KAG7524222.1"/>
    </source>
</evidence>
<feature type="region of interest" description="Disordered" evidence="1">
    <location>
        <begin position="135"/>
        <end position="160"/>
    </location>
</feature>
<comment type="caution">
    <text evidence="2">The sequence shown here is derived from an EMBL/GenBank/DDBJ whole genome shotgun (WGS) entry which is preliminary data.</text>
</comment>
<name>A0AAV6T4E8_SOLSE</name>
<evidence type="ECO:0000313" key="3">
    <source>
        <dbReference type="Proteomes" id="UP000693946"/>
    </source>
</evidence>
<organism evidence="2 3">
    <name type="scientific">Solea senegalensis</name>
    <name type="common">Senegalese sole</name>
    <dbReference type="NCBI Taxonomy" id="28829"/>
    <lineage>
        <taxon>Eukaryota</taxon>
        <taxon>Metazoa</taxon>
        <taxon>Chordata</taxon>
        <taxon>Craniata</taxon>
        <taxon>Vertebrata</taxon>
        <taxon>Euteleostomi</taxon>
        <taxon>Actinopterygii</taxon>
        <taxon>Neopterygii</taxon>
        <taxon>Teleostei</taxon>
        <taxon>Neoteleostei</taxon>
        <taxon>Acanthomorphata</taxon>
        <taxon>Carangaria</taxon>
        <taxon>Pleuronectiformes</taxon>
        <taxon>Pleuronectoidei</taxon>
        <taxon>Soleidae</taxon>
        <taxon>Solea</taxon>
    </lineage>
</organism>
<dbReference type="AlphaFoldDB" id="A0AAV6T4E8"/>
<sequence length="160" mass="17729">MKASAVANGLVDCLPPKVLLLCRRHKDASVARRCHIIVPPQKIGAAAGFVSSRRLQYTTGQQICLVHCEKQIISDMNDFHSSGFTRAAKRHTHTHRSAALFTQQDATSQRELPCVARVYDVYGVPVSQVRQMVHRQKKPCQGDPETETLLDSSTALDPLL</sequence>
<reference evidence="2 3" key="1">
    <citation type="journal article" date="2021" name="Sci. Rep.">
        <title>Chromosome anchoring in Senegalese sole (Solea senegalensis) reveals sex-associated markers and genome rearrangements in flatfish.</title>
        <authorList>
            <person name="Guerrero-Cozar I."/>
            <person name="Gomez-Garrido J."/>
            <person name="Berbel C."/>
            <person name="Martinez-Blanch J.F."/>
            <person name="Alioto T."/>
            <person name="Claros M.G."/>
            <person name="Gagnaire P.A."/>
            <person name="Manchado M."/>
        </authorList>
    </citation>
    <scope>NUCLEOTIDE SEQUENCE [LARGE SCALE GENOMIC DNA]</scope>
    <source>
        <strain evidence="2">Sse05_10M</strain>
    </source>
</reference>
<dbReference type="EMBL" id="JAGKHQ010000001">
    <property type="protein sequence ID" value="KAG7524222.1"/>
    <property type="molecule type" value="Genomic_DNA"/>
</dbReference>
<evidence type="ECO:0000256" key="1">
    <source>
        <dbReference type="SAM" id="MobiDB-lite"/>
    </source>
</evidence>
<protein>
    <submittedName>
        <fullName evidence="2">Uncharacterized protein</fullName>
    </submittedName>
</protein>
<keyword evidence="3" id="KW-1185">Reference proteome</keyword>
<proteinExistence type="predicted"/>
<gene>
    <name evidence="2" type="ORF">JOB18_008927</name>
</gene>
<accession>A0AAV6T4E8</accession>
<feature type="compositionally biased region" description="Polar residues" evidence="1">
    <location>
        <begin position="149"/>
        <end position="160"/>
    </location>
</feature>
<dbReference type="Proteomes" id="UP000693946">
    <property type="component" value="Linkage Group LG1"/>
</dbReference>